<protein>
    <recommendedName>
        <fullName evidence="3">5'-nucleotidase</fullName>
        <ecNumber evidence="3">3.1.3.5</ecNumber>
    </recommendedName>
</protein>
<dbReference type="EC" id="3.1.3.5" evidence="3"/>
<keyword evidence="5 7" id="KW-0378">Hydrolase</keyword>
<dbReference type="Pfam" id="PF01975">
    <property type="entry name" value="SurE"/>
    <property type="match status" value="1"/>
</dbReference>
<dbReference type="SUPFAM" id="SSF64167">
    <property type="entry name" value="SurE-like"/>
    <property type="match status" value="1"/>
</dbReference>
<dbReference type="InterPro" id="IPR036523">
    <property type="entry name" value="SurE-like_sf"/>
</dbReference>
<dbReference type="Gene3D" id="3.40.1210.10">
    <property type="entry name" value="Survival protein SurE-like phosphatase/nucleotidase"/>
    <property type="match status" value="1"/>
</dbReference>
<proteinExistence type="inferred from homology"/>
<dbReference type="PANTHER" id="PTHR30457">
    <property type="entry name" value="5'-NUCLEOTIDASE SURE"/>
    <property type="match status" value="1"/>
</dbReference>
<comment type="catalytic activity">
    <reaction evidence="1">
        <text>a ribonucleoside 5'-phosphate + H2O = a ribonucleoside + phosphate</text>
        <dbReference type="Rhea" id="RHEA:12484"/>
        <dbReference type="ChEBI" id="CHEBI:15377"/>
        <dbReference type="ChEBI" id="CHEBI:18254"/>
        <dbReference type="ChEBI" id="CHEBI:43474"/>
        <dbReference type="ChEBI" id="CHEBI:58043"/>
        <dbReference type="EC" id="3.1.3.5"/>
    </reaction>
</comment>
<evidence type="ECO:0000259" key="6">
    <source>
        <dbReference type="Pfam" id="PF01975"/>
    </source>
</evidence>
<comment type="similarity">
    <text evidence="2">Belongs to the SurE nucleotidase family.</text>
</comment>
<sequence>MRILVTNDDGIEAPGLTAAARALVDAGHDVVVGAPTRDFSGSGSGLGPIDDGSVVGWRGHRLPGIDCAAYAIDAPPSFAVLAFCSRLFGPPPDLVVAGINDGYNTGRLVLASSTVGAALTAATVGVGSIAVSTAEAPHHRYDTAAAVLVAVVRQVVQQGRRGTCLNVNVPALDVADLAGVEVGGLARRGLMGLGLERGDDVITLRRYTNDRGIDGGTDAALVGAGYVAVTALTGVTQADHGPAGDTSVIAVVDAARAQLRAHAGTSPV</sequence>
<dbReference type="InterPro" id="IPR002828">
    <property type="entry name" value="SurE-like_Pase/nucleotidase"/>
</dbReference>
<dbReference type="EMBL" id="JAUTAN010000001">
    <property type="protein sequence ID" value="MDQ1105864.1"/>
    <property type="molecule type" value="Genomic_DNA"/>
</dbReference>
<reference evidence="7" key="1">
    <citation type="submission" date="2023-07" db="EMBL/GenBank/DDBJ databases">
        <title>Functional and genomic diversity of the sorghum phyllosphere microbiome.</title>
        <authorList>
            <person name="Shade A."/>
        </authorList>
    </citation>
    <scope>NUCLEOTIDE SEQUENCE</scope>
    <source>
        <strain evidence="7">SORGH_AS_1067</strain>
    </source>
</reference>
<evidence type="ECO:0000256" key="5">
    <source>
        <dbReference type="ARBA" id="ARBA00022801"/>
    </source>
</evidence>
<evidence type="ECO:0000256" key="2">
    <source>
        <dbReference type="ARBA" id="ARBA00011062"/>
    </source>
</evidence>
<dbReference type="Proteomes" id="UP001239215">
    <property type="component" value="Unassembled WGS sequence"/>
</dbReference>
<evidence type="ECO:0000256" key="1">
    <source>
        <dbReference type="ARBA" id="ARBA00000815"/>
    </source>
</evidence>
<dbReference type="RefSeq" id="WP_307202494.1">
    <property type="nucleotide sequence ID" value="NZ_JAUTAN010000001.1"/>
</dbReference>
<dbReference type="AlphaFoldDB" id="A0AAJ1X3M4"/>
<comment type="caution">
    <text evidence="7">The sequence shown here is derived from an EMBL/GenBank/DDBJ whole genome shotgun (WGS) entry which is preliminary data.</text>
</comment>
<accession>A0AAJ1X3M4</accession>
<evidence type="ECO:0000313" key="8">
    <source>
        <dbReference type="Proteomes" id="UP001239215"/>
    </source>
</evidence>
<evidence type="ECO:0000256" key="3">
    <source>
        <dbReference type="ARBA" id="ARBA00012643"/>
    </source>
</evidence>
<organism evidence="7 8">
    <name type="scientific">Nocardioides zeae</name>
    <dbReference type="NCBI Taxonomy" id="1457234"/>
    <lineage>
        <taxon>Bacteria</taxon>
        <taxon>Bacillati</taxon>
        <taxon>Actinomycetota</taxon>
        <taxon>Actinomycetes</taxon>
        <taxon>Propionibacteriales</taxon>
        <taxon>Nocardioidaceae</taxon>
        <taxon>Nocardioides</taxon>
    </lineage>
</organism>
<evidence type="ECO:0000313" key="7">
    <source>
        <dbReference type="EMBL" id="MDQ1105864.1"/>
    </source>
</evidence>
<feature type="domain" description="Survival protein SurE-like phosphatase/nucleotidase" evidence="6">
    <location>
        <begin position="3"/>
        <end position="188"/>
    </location>
</feature>
<evidence type="ECO:0000256" key="4">
    <source>
        <dbReference type="ARBA" id="ARBA00022723"/>
    </source>
</evidence>
<name>A0AAJ1X3M4_9ACTN</name>
<dbReference type="PANTHER" id="PTHR30457:SF0">
    <property type="entry name" value="PHOSPHATASE, PUTATIVE (AFU_ORTHOLOGUE AFUA_4G01070)-RELATED"/>
    <property type="match status" value="1"/>
</dbReference>
<dbReference type="GO" id="GO:0046872">
    <property type="term" value="F:metal ion binding"/>
    <property type="evidence" value="ECO:0007669"/>
    <property type="project" value="UniProtKB-KW"/>
</dbReference>
<gene>
    <name evidence="7" type="ORF">QE405_003148</name>
</gene>
<dbReference type="InterPro" id="IPR030048">
    <property type="entry name" value="SurE"/>
</dbReference>
<keyword evidence="4" id="KW-0479">Metal-binding</keyword>
<dbReference type="GO" id="GO:0008253">
    <property type="term" value="F:5'-nucleotidase activity"/>
    <property type="evidence" value="ECO:0007669"/>
    <property type="project" value="UniProtKB-EC"/>
</dbReference>